<evidence type="ECO:0000313" key="6">
    <source>
        <dbReference type="EMBL" id="GMI03201.1"/>
    </source>
</evidence>
<reference evidence="6" key="1">
    <citation type="submission" date="2022-07" db="EMBL/GenBank/DDBJ databases">
        <title>Genome analysis of Parmales, a sister group of diatoms, reveals the evolutionary specialization of diatoms from phago-mixotrophs to photoautotrophs.</title>
        <authorList>
            <person name="Ban H."/>
            <person name="Sato S."/>
            <person name="Yoshikawa S."/>
            <person name="Kazumasa Y."/>
            <person name="Nakamura Y."/>
            <person name="Ichinomiya M."/>
            <person name="Saitoh K."/>
            <person name="Sato N."/>
            <person name="Blanc-Mathieu R."/>
            <person name="Endo H."/>
            <person name="Kuwata A."/>
            <person name="Ogata H."/>
        </authorList>
    </citation>
    <scope>NUCLEOTIDE SEQUENCE</scope>
</reference>
<feature type="domain" description="SH3" evidence="4">
    <location>
        <begin position="1"/>
        <end position="63"/>
    </location>
</feature>
<dbReference type="OrthoDB" id="437889at2759"/>
<dbReference type="Pfam" id="PF00397">
    <property type="entry name" value="WW"/>
    <property type="match status" value="2"/>
</dbReference>
<comment type="caution">
    <text evidence="6">The sequence shown here is derived from an EMBL/GenBank/DDBJ whole genome shotgun (WGS) entry which is preliminary data.</text>
</comment>
<evidence type="ECO:0000256" key="3">
    <source>
        <dbReference type="SAM" id="MobiDB-lite"/>
    </source>
</evidence>
<keyword evidence="7" id="KW-1185">Reference proteome</keyword>
<feature type="compositionally biased region" description="Basic residues" evidence="3">
    <location>
        <begin position="133"/>
        <end position="142"/>
    </location>
</feature>
<accession>A0A9W7CBL0</accession>
<dbReference type="Gene3D" id="2.20.70.10">
    <property type="match status" value="2"/>
</dbReference>
<feature type="domain" description="WW" evidence="5">
    <location>
        <begin position="99"/>
        <end position="131"/>
    </location>
</feature>
<dbReference type="Pfam" id="PF00018">
    <property type="entry name" value="SH3_1"/>
    <property type="match status" value="1"/>
</dbReference>
<dbReference type="InterPro" id="IPR001452">
    <property type="entry name" value="SH3_domain"/>
</dbReference>
<dbReference type="InterPro" id="IPR036028">
    <property type="entry name" value="SH3-like_dom_sf"/>
</dbReference>
<evidence type="ECO:0000256" key="1">
    <source>
        <dbReference type="ARBA" id="ARBA00022443"/>
    </source>
</evidence>
<dbReference type="AlphaFoldDB" id="A0A9W7CBL0"/>
<keyword evidence="1 2" id="KW-0728">SH3 domain</keyword>
<dbReference type="SUPFAM" id="SSF50044">
    <property type="entry name" value="SH3-domain"/>
    <property type="match status" value="1"/>
</dbReference>
<dbReference type="SMART" id="SM00456">
    <property type="entry name" value="WW"/>
    <property type="match status" value="2"/>
</dbReference>
<dbReference type="PROSITE" id="PS50020">
    <property type="entry name" value="WW_DOMAIN_2"/>
    <property type="match status" value="2"/>
</dbReference>
<organism evidence="6 7">
    <name type="scientific">Triparma retinervis</name>
    <dbReference type="NCBI Taxonomy" id="2557542"/>
    <lineage>
        <taxon>Eukaryota</taxon>
        <taxon>Sar</taxon>
        <taxon>Stramenopiles</taxon>
        <taxon>Ochrophyta</taxon>
        <taxon>Bolidophyceae</taxon>
        <taxon>Parmales</taxon>
        <taxon>Triparmaceae</taxon>
        <taxon>Triparma</taxon>
    </lineage>
</organism>
<dbReference type="CDD" id="cd00201">
    <property type="entry name" value="WW"/>
    <property type="match status" value="2"/>
</dbReference>
<dbReference type="InterPro" id="IPR001202">
    <property type="entry name" value="WW_dom"/>
</dbReference>
<evidence type="ECO:0000259" key="4">
    <source>
        <dbReference type="PROSITE" id="PS50002"/>
    </source>
</evidence>
<feature type="compositionally biased region" description="Low complexity" evidence="3">
    <location>
        <begin position="63"/>
        <end position="89"/>
    </location>
</feature>
<gene>
    <name evidence="6" type="ORF">TrRE_jg9510</name>
</gene>
<dbReference type="PROSITE" id="PS01159">
    <property type="entry name" value="WW_DOMAIN_1"/>
    <property type="match status" value="2"/>
</dbReference>
<dbReference type="EMBL" id="BRXZ01000020">
    <property type="protein sequence ID" value="GMI03201.1"/>
    <property type="molecule type" value="Genomic_DNA"/>
</dbReference>
<name>A0A9W7CBL0_9STRA</name>
<dbReference type="SMART" id="SM00326">
    <property type="entry name" value="SH3"/>
    <property type="match status" value="1"/>
</dbReference>
<dbReference type="InterPro" id="IPR036020">
    <property type="entry name" value="WW_dom_sf"/>
</dbReference>
<protein>
    <submittedName>
        <fullName evidence="6">Uncharacterized protein</fullName>
    </submittedName>
</protein>
<dbReference type="PROSITE" id="PS50002">
    <property type="entry name" value="SH3"/>
    <property type="match status" value="1"/>
</dbReference>
<feature type="region of interest" description="Disordered" evidence="3">
    <location>
        <begin position="128"/>
        <end position="151"/>
    </location>
</feature>
<feature type="non-terminal residue" evidence="6">
    <location>
        <position position="1"/>
    </location>
</feature>
<evidence type="ECO:0000256" key="2">
    <source>
        <dbReference type="PROSITE-ProRule" id="PRU00192"/>
    </source>
</evidence>
<feature type="region of interest" description="Disordered" evidence="3">
    <location>
        <begin position="39"/>
        <end position="105"/>
    </location>
</feature>
<dbReference type="Proteomes" id="UP001165082">
    <property type="component" value="Unassembled WGS sequence"/>
</dbReference>
<sequence>MSGNWAIAIADYDNDASNTLKLQTGDKIFDCRVDVNTPEWSVGTDESGNVGYFPTSHVQQTASRPVSQSLVSSSSPSSSPSSPHYSRNSYAPGTASSSPPLPPDWGRKASNGRVYYVNLVTNDTQWEFPTSPAKRRASRRSVSKLPGGWERKTSTKSGRVYYYSTVTGETSWEHPGAGSPRDAQDRSPSLDYVLDANAELEAAYRLATSRVMMKKKLGPESKYQDRYVFVSQDLSEFCWAKPKSKLGVFKGVPFDDVMEVRQSLPVKRAKKHNPAFDGSCLSVYHKGGVIDLVIDDNTEKMDFGGG</sequence>
<dbReference type="SUPFAM" id="SSF51045">
    <property type="entry name" value="WW domain"/>
    <property type="match status" value="2"/>
</dbReference>
<proteinExistence type="predicted"/>
<feature type="domain" description="WW" evidence="5">
    <location>
        <begin position="143"/>
        <end position="177"/>
    </location>
</feature>
<dbReference type="Gene3D" id="2.30.30.40">
    <property type="entry name" value="SH3 Domains"/>
    <property type="match status" value="1"/>
</dbReference>
<evidence type="ECO:0000259" key="5">
    <source>
        <dbReference type="PROSITE" id="PS50020"/>
    </source>
</evidence>
<evidence type="ECO:0000313" key="7">
    <source>
        <dbReference type="Proteomes" id="UP001165082"/>
    </source>
</evidence>